<feature type="transmembrane region" description="Helical" evidence="1">
    <location>
        <begin position="193"/>
        <end position="210"/>
    </location>
</feature>
<evidence type="ECO:0000259" key="2">
    <source>
        <dbReference type="Pfam" id="PF06724"/>
    </source>
</evidence>
<evidence type="ECO:0000313" key="4">
    <source>
        <dbReference type="Proteomes" id="UP000576209"/>
    </source>
</evidence>
<name>A0A840ED32_9BACT</name>
<feature type="transmembrane region" description="Helical" evidence="1">
    <location>
        <begin position="21"/>
        <end position="40"/>
    </location>
</feature>
<comment type="caution">
    <text evidence="3">The sequence shown here is derived from an EMBL/GenBank/DDBJ whole genome shotgun (WGS) entry which is preliminary data.</text>
</comment>
<keyword evidence="1" id="KW-0472">Membrane</keyword>
<feature type="transmembrane region" description="Helical" evidence="1">
    <location>
        <begin position="98"/>
        <end position="119"/>
    </location>
</feature>
<evidence type="ECO:0000313" key="3">
    <source>
        <dbReference type="EMBL" id="MBB4078856.1"/>
    </source>
</evidence>
<feature type="domain" description="DUF1206" evidence="2">
    <location>
        <begin position="193"/>
        <end position="261"/>
    </location>
</feature>
<keyword evidence="1" id="KW-0812">Transmembrane</keyword>
<keyword evidence="4" id="KW-1185">Reference proteome</keyword>
<organism evidence="3 4">
    <name type="scientific">Neolewinella aquimaris</name>
    <dbReference type="NCBI Taxonomy" id="1835722"/>
    <lineage>
        <taxon>Bacteria</taxon>
        <taxon>Pseudomonadati</taxon>
        <taxon>Bacteroidota</taxon>
        <taxon>Saprospiria</taxon>
        <taxon>Saprospirales</taxon>
        <taxon>Lewinellaceae</taxon>
        <taxon>Neolewinella</taxon>
    </lineage>
</organism>
<gene>
    <name evidence="3" type="ORF">GGR28_001473</name>
</gene>
<protein>
    <submittedName>
        <fullName evidence="3">Uncharacterized membrane protein YidH (DUF202 family)</fullName>
    </submittedName>
</protein>
<accession>A0A840ED32</accession>
<evidence type="ECO:0000256" key="1">
    <source>
        <dbReference type="SAM" id="Phobius"/>
    </source>
</evidence>
<reference evidence="3 4" key="1">
    <citation type="submission" date="2020-08" db="EMBL/GenBank/DDBJ databases">
        <title>Genomic Encyclopedia of Type Strains, Phase IV (KMG-IV): sequencing the most valuable type-strain genomes for metagenomic binning, comparative biology and taxonomic classification.</title>
        <authorList>
            <person name="Goeker M."/>
        </authorList>
    </citation>
    <scope>NUCLEOTIDE SEQUENCE [LARGE SCALE GENOMIC DNA]</scope>
    <source>
        <strain evidence="3 4">DSM 105137</strain>
    </source>
</reference>
<dbReference type="RefSeq" id="WP_183495114.1">
    <property type="nucleotide sequence ID" value="NZ_JACIFF010000003.1"/>
</dbReference>
<proteinExistence type="predicted"/>
<dbReference type="InterPro" id="IPR009597">
    <property type="entry name" value="DUF1206"/>
</dbReference>
<keyword evidence="1" id="KW-1133">Transmembrane helix</keyword>
<feature type="transmembrane region" description="Helical" evidence="1">
    <location>
        <begin position="142"/>
        <end position="163"/>
    </location>
</feature>
<dbReference type="EMBL" id="JACIFF010000003">
    <property type="protein sequence ID" value="MBB4078856.1"/>
    <property type="molecule type" value="Genomic_DNA"/>
</dbReference>
<dbReference type="Pfam" id="PF06724">
    <property type="entry name" value="DUF1206"/>
    <property type="match status" value="3"/>
</dbReference>
<feature type="transmembrane region" description="Helical" evidence="1">
    <location>
        <begin position="236"/>
        <end position="257"/>
    </location>
</feature>
<dbReference type="AlphaFoldDB" id="A0A840ED32"/>
<feature type="domain" description="DUF1206" evidence="2">
    <location>
        <begin position="15"/>
        <end position="81"/>
    </location>
</feature>
<dbReference type="Proteomes" id="UP000576209">
    <property type="component" value="Unassembled WGS sequence"/>
</dbReference>
<sequence length="264" mass="28185">MALSNSTENKLFITGYTAKGIVYSLIGIFAIAGVVGGAGGSGGGPKAVISWIGTNPFGQVLLFLIGVGLLAYCSWRWYTAVQDKKNEGKDKEGIVKRIAYAVSGTAYGILSAHAFKLAFTNSSGGGGQSKQDIIARILSESWGPYVIGAIALIMAGVAIFQLYRAVTNKHMDGIEGQQLSHDERETFKKTGEVGLTARFVVYGIIAYSLFKAATMDDASKFKGIGESLSYIENQSYGAALLVIVGLGLLAYGLFMFIRARYERV</sequence>
<feature type="transmembrane region" description="Helical" evidence="1">
    <location>
        <begin position="60"/>
        <end position="78"/>
    </location>
</feature>
<feature type="domain" description="DUF1206" evidence="2">
    <location>
        <begin position="99"/>
        <end position="167"/>
    </location>
</feature>